<dbReference type="Gene3D" id="3.30.420.140">
    <property type="entry name" value="YqgF/RNase H-like domain"/>
    <property type="match status" value="1"/>
</dbReference>
<name>A0A1F4NQ18_UNCK3</name>
<dbReference type="PANTHER" id="PTHR33317">
    <property type="entry name" value="POLYNUCLEOTIDYL TRANSFERASE, RIBONUCLEASE H-LIKE SUPERFAMILY PROTEIN"/>
    <property type="match status" value="1"/>
</dbReference>
<proteinExistence type="inferred from homology"/>
<comment type="subcellular location">
    <subcellularLocation>
        <location evidence="5">Cytoplasm</location>
    </subcellularLocation>
</comment>
<keyword evidence="2 5" id="KW-0690">Ribosome biogenesis</keyword>
<dbReference type="InterPro" id="IPR005227">
    <property type="entry name" value="YqgF"/>
</dbReference>
<gene>
    <name evidence="7" type="ORF">A3K51_01745</name>
</gene>
<organism evidence="7 8">
    <name type="scientific">candidate division Kazan bacterium RIFCSPLOWO2_01_FULL_45_19</name>
    <dbReference type="NCBI Taxonomy" id="1798538"/>
    <lineage>
        <taxon>Bacteria</taxon>
        <taxon>Bacteria division Kazan-3B-28</taxon>
    </lineage>
</organism>
<comment type="similarity">
    <text evidence="5">Belongs to the YqgF HJR family.</text>
</comment>
<protein>
    <recommendedName>
        <fullName evidence="5">Putative pre-16S rRNA nuclease</fullName>
        <ecNumber evidence="5">3.1.-.-</ecNumber>
    </recommendedName>
</protein>
<evidence type="ECO:0000313" key="8">
    <source>
        <dbReference type="Proteomes" id="UP000178085"/>
    </source>
</evidence>
<dbReference type="PANTHER" id="PTHR33317:SF4">
    <property type="entry name" value="POLYNUCLEOTIDYL TRANSFERASE, RIBONUCLEASE H-LIKE SUPERFAMILY PROTEIN"/>
    <property type="match status" value="1"/>
</dbReference>
<dbReference type="Proteomes" id="UP000178085">
    <property type="component" value="Unassembled WGS sequence"/>
</dbReference>
<evidence type="ECO:0000259" key="6">
    <source>
        <dbReference type="SMART" id="SM00732"/>
    </source>
</evidence>
<dbReference type="Pfam" id="PF03652">
    <property type="entry name" value="RuvX"/>
    <property type="match status" value="1"/>
</dbReference>
<evidence type="ECO:0000256" key="1">
    <source>
        <dbReference type="ARBA" id="ARBA00022490"/>
    </source>
</evidence>
<dbReference type="GO" id="GO:0005737">
    <property type="term" value="C:cytoplasm"/>
    <property type="evidence" value="ECO:0007669"/>
    <property type="project" value="UniProtKB-SubCell"/>
</dbReference>
<dbReference type="SUPFAM" id="SSF53098">
    <property type="entry name" value="Ribonuclease H-like"/>
    <property type="match status" value="1"/>
</dbReference>
<comment type="caution">
    <text evidence="7">The sequence shown here is derived from an EMBL/GenBank/DDBJ whole genome shotgun (WGS) entry which is preliminary data.</text>
</comment>
<dbReference type="GO" id="GO:0004518">
    <property type="term" value="F:nuclease activity"/>
    <property type="evidence" value="ECO:0007669"/>
    <property type="project" value="UniProtKB-KW"/>
</dbReference>
<feature type="domain" description="YqgF/RNase H-like" evidence="6">
    <location>
        <begin position="1"/>
        <end position="100"/>
    </location>
</feature>
<dbReference type="EMBL" id="METD01000001">
    <property type="protein sequence ID" value="OGB73553.1"/>
    <property type="molecule type" value="Genomic_DNA"/>
</dbReference>
<dbReference type="GO" id="GO:0000967">
    <property type="term" value="P:rRNA 5'-end processing"/>
    <property type="evidence" value="ECO:0007669"/>
    <property type="project" value="UniProtKB-UniRule"/>
</dbReference>
<dbReference type="NCBIfam" id="TIGR00250">
    <property type="entry name" value="RNAse_H_YqgF"/>
    <property type="match status" value="1"/>
</dbReference>
<dbReference type="GO" id="GO:0016788">
    <property type="term" value="F:hydrolase activity, acting on ester bonds"/>
    <property type="evidence" value="ECO:0007669"/>
    <property type="project" value="UniProtKB-UniRule"/>
</dbReference>
<dbReference type="CDD" id="cd16964">
    <property type="entry name" value="YqgF"/>
    <property type="match status" value="1"/>
</dbReference>
<dbReference type="InterPro" id="IPR037027">
    <property type="entry name" value="YqgF/RNaseH-like_dom_sf"/>
</dbReference>
<dbReference type="HAMAP" id="MF_00651">
    <property type="entry name" value="Nuclease_YqgF"/>
    <property type="match status" value="1"/>
</dbReference>
<comment type="function">
    <text evidence="5">Could be a nuclease involved in processing of the 5'-end of pre-16S rRNA.</text>
</comment>
<evidence type="ECO:0000313" key="7">
    <source>
        <dbReference type="EMBL" id="OGB73553.1"/>
    </source>
</evidence>
<evidence type="ECO:0000256" key="2">
    <source>
        <dbReference type="ARBA" id="ARBA00022517"/>
    </source>
</evidence>
<reference evidence="7 8" key="1">
    <citation type="journal article" date="2016" name="Nat. Commun.">
        <title>Thousands of microbial genomes shed light on interconnected biogeochemical processes in an aquifer system.</title>
        <authorList>
            <person name="Anantharaman K."/>
            <person name="Brown C.T."/>
            <person name="Hug L.A."/>
            <person name="Sharon I."/>
            <person name="Castelle C.J."/>
            <person name="Probst A.J."/>
            <person name="Thomas B.C."/>
            <person name="Singh A."/>
            <person name="Wilkins M.J."/>
            <person name="Karaoz U."/>
            <person name="Brodie E.L."/>
            <person name="Williams K.H."/>
            <person name="Hubbard S.S."/>
            <person name="Banfield J.F."/>
        </authorList>
    </citation>
    <scope>NUCLEOTIDE SEQUENCE [LARGE SCALE GENOMIC DNA]</scope>
</reference>
<dbReference type="AlphaFoldDB" id="A0A1F4NQ18"/>
<keyword evidence="4 5" id="KW-0378">Hydrolase</keyword>
<dbReference type="EC" id="3.1.-.-" evidence="5"/>
<dbReference type="SMART" id="SM00732">
    <property type="entry name" value="YqgFc"/>
    <property type="match status" value="1"/>
</dbReference>
<accession>A0A1F4NQ18</accession>
<keyword evidence="3 5" id="KW-0540">Nuclease</keyword>
<evidence type="ECO:0000256" key="3">
    <source>
        <dbReference type="ARBA" id="ARBA00022722"/>
    </source>
</evidence>
<dbReference type="InterPro" id="IPR006641">
    <property type="entry name" value="YqgF/RNaseH-like_dom"/>
</dbReference>
<keyword evidence="1 5" id="KW-0963">Cytoplasm</keyword>
<evidence type="ECO:0000256" key="4">
    <source>
        <dbReference type="ARBA" id="ARBA00022801"/>
    </source>
</evidence>
<evidence type="ECO:0000256" key="5">
    <source>
        <dbReference type="HAMAP-Rule" id="MF_00651"/>
    </source>
</evidence>
<sequence length="147" mass="16391">MIVLGLDLGDRRIGVAVADLDTRTARPLVTLSNNRAFLNELTKLQREHNVQTIVIGWPTHITGQPSAQTKQVQNLSERIRCHLPEVELIFEDERMTSKLAATRLRGTAYRKGDIDAVSAQLILEGWLSHQPSHPGRDLGDNSKNPLP</sequence>
<dbReference type="InterPro" id="IPR012337">
    <property type="entry name" value="RNaseH-like_sf"/>
</dbReference>